<evidence type="ECO:0000256" key="3">
    <source>
        <dbReference type="ARBA" id="ARBA00022723"/>
    </source>
</evidence>
<organism evidence="7 8">
    <name type="scientific">Hymenobacter negativus</name>
    <dbReference type="NCBI Taxonomy" id="2795026"/>
    <lineage>
        <taxon>Bacteria</taxon>
        <taxon>Pseudomonadati</taxon>
        <taxon>Bacteroidota</taxon>
        <taxon>Cytophagia</taxon>
        <taxon>Cytophagales</taxon>
        <taxon>Hymenobacteraceae</taxon>
        <taxon>Hymenobacter</taxon>
    </lineage>
</organism>
<evidence type="ECO:0000313" key="8">
    <source>
        <dbReference type="Proteomes" id="UP000664369"/>
    </source>
</evidence>
<dbReference type="Pfam" id="PF02900">
    <property type="entry name" value="LigB"/>
    <property type="match status" value="1"/>
</dbReference>
<evidence type="ECO:0000256" key="5">
    <source>
        <dbReference type="ARBA" id="ARBA00023002"/>
    </source>
</evidence>
<feature type="domain" description="Extradiol ring-cleavage dioxygenase class III enzyme subunit B" evidence="6">
    <location>
        <begin position="35"/>
        <end position="262"/>
    </location>
</feature>
<evidence type="ECO:0000256" key="1">
    <source>
        <dbReference type="ARBA" id="ARBA00001947"/>
    </source>
</evidence>
<accession>A0ABS3QG34</accession>
<evidence type="ECO:0000313" key="7">
    <source>
        <dbReference type="EMBL" id="MBO2010220.1"/>
    </source>
</evidence>
<dbReference type="PANTHER" id="PTHR30096">
    <property type="entry name" value="4,5-DOPA DIOXYGENASE EXTRADIOL-LIKE PROTEIN"/>
    <property type="match status" value="1"/>
</dbReference>
<dbReference type="NCBIfam" id="NF007914">
    <property type="entry name" value="PRK10628.1"/>
    <property type="match status" value="1"/>
</dbReference>
<dbReference type="Gene3D" id="3.40.830.10">
    <property type="entry name" value="LigB-like"/>
    <property type="match status" value="1"/>
</dbReference>
<keyword evidence="3" id="KW-0479">Metal-binding</keyword>
<dbReference type="GO" id="GO:0050297">
    <property type="term" value="F:stizolobate synthase activity"/>
    <property type="evidence" value="ECO:0007669"/>
    <property type="project" value="UniProtKB-EC"/>
</dbReference>
<reference evidence="7 8" key="1">
    <citation type="submission" date="2021-03" db="EMBL/GenBank/DDBJ databases">
        <authorList>
            <person name="Kim M.K."/>
        </authorList>
    </citation>
    <scope>NUCLEOTIDE SEQUENCE [LARGE SCALE GENOMIC DNA]</scope>
    <source>
        <strain evidence="7 8">BT442</strain>
    </source>
</reference>
<dbReference type="PANTHER" id="PTHR30096:SF0">
    <property type="entry name" value="4,5-DOPA DIOXYGENASE EXTRADIOL-LIKE PROTEIN"/>
    <property type="match status" value="1"/>
</dbReference>
<dbReference type="PIRSF" id="PIRSF006157">
    <property type="entry name" value="Doxgns_DODA"/>
    <property type="match status" value="1"/>
</dbReference>
<gene>
    <name evidence="7" type="primary">ygiD</name>
    <name evidence="7" type="ORF">J4E00_14255</name>
</gene>
<evidence type="ECO:0000256" key="2">
    <source>
        <dbReference type="ARBA" id="ARBA00007581"/>
    </source>
</evidence>
<dbReference type="Proteomes" id="UP000664369">
    <property type="component" value="Unassembled WGS sequence"/>
</dbReference>
<sequence length="273" mass="30000">MNLKSLVAAAASYPATPAMPVLFVGHGSPMNALYDNAFTRSLRQLGERLTPPKAIVVISAHWLTPGTYVTTNQRPTTVHDFGGFPPALHAMEYPAPGAPELAQAIIDHVHEVHGAANWGLDHGTWTVLHHLYPKADIPVLQLSLDYTKPLAWHFAFARQLRFLRERGVLLIGSGNIVHNTRLSVPKLRAGDTSPFAWATEFDEWVKQQLDQRDFQRLVAYQQAGPSGALAVPTPDHYLPLLYSAGLAQPDEAVSYAHEEVSFGGLSMRTFQLG</sequence>
<dbReference type="InterPro" id="IPR004183">
    <property type="entry name" value="Xdiol_dOase_suB"/>
</dbReference>
<name>A0ABS3QG34_9BACT</name>
<evidence type="ECO:0000256" key="4">
    <source>
        <dbReference type="ARBA" id="ARBA00022833"/>
    </source>
</evidence>
<dbReference type="EMBL" id="JAGETZ010000006">
    <property type="protein sequence ID" value="MBO2010220.1"/>
    <property type="molecule type" value="Genomic_DNA"/>
</dbReference>
<dbReference type="InterPro" id="IPR014436">
    <property type="entry name" value="Extradiol_dOase_DODA"/>
</dbReference>
<dbReference type="RefSeq" id="WP_208175857.1">
    <property type="nucleotide sequence ID" value="NZ_JAGETZ010000006.1"/>
</dbReference>
<keyword evidence="4" id="KW-0862">Zinc</keyword>
<dbReference type="CDD" id="cd07363">
    <property type="entry name" value="45_DOPA_Dioxygenase"/>
    <property type="match status" value="1"/>
</dbReference>
<keyword evidence="5 7" id="KW-0560">Oxidoreductase</keyword>
<keyword evidence="7" id="KW-0223">Dioxygenase</keyword>
<proteinExistence type="inferred from homology"/>
<protein>
    <submittedName>
        <fullName evidence="7">4,5-DOPA dioxygenase extradiol</fullName>
        <ecNumber evidence="7">1.13.11.29</ecNumber>
    </submittedName>
</protein>
<dbReference type="SUPFAM" id="SSF53213">
    <property type="entry name" value="LigB-like"/>
    <property type="match status" value="1"/>
</dbReference>
<keyword evidence="8" id="KW-1185">Reference proteome</keyword>
<evidence type="ECO:0000259" key="6">
    <source>
        <dbReference type="Pfam" id="PF02900"/>
    </source>
</evidence>
<comment type="cofactor">
    <cofactor evidence="1">
        <name>Zn(2+)</name>
        <dbReference type="ChEBI" id="CHEBI:29105"/>
    </cofactor>
</comment>
<comment type="similarity">
    <text evidence="2">Belongs to the DODA-type extradiol aromatic ring-opening dioxygenase family.</text>
</comment>
<dbReference type="EC" id="1.13.11.29" evidence="7"/>
<comment type="caution">
    <text evidence="7">The sequence shown here is derived from an EMBL/GenBank/DDBJ whole genome shotgun (WGS) entry which is preliminary data.</text>
</comment>